<comment type="caution">
    <text evidence="1">The sequence shown here is derived from an EMBL/GenBank/DDBJ whole genome shotgun (WGS) entry which is preliminary data.</text>
</comment>
<dbReference type="EMBL" id="JAVIKH010000016">
    <property type="protein sequence ID" value="MDX8336914.1"/>
    <property type="molecule type" value="Genomic_DNA"/>
</dbReference>
<dbReference type="RefSeq" id="WP_320314270.1">
    <property type="nucleotide sequence ID" value="NZ_JAVIKH010000016.1"/>
</dbReference>
<name>A0ABU4WBK4_9FUSO</name>
<keyword evidence="2" id="KW-1185">Reference proteome</keyword>
<sequence>MKNIFEKVSVTFDKEDLQEVKDYCKKIGISFNEFIRKTIVKKINEEEEVELLDFIMQKNSNIIEKK</sequence>
<dbReference type="Proteomes" id="UP001279681">
    <property type="component" value="Unassembled WGS sequence"/>
</dbReference>
<evidence type="ECO:0000313" key="2">
    <source>
        <dbReference type="Proteomes" id="UP001279681"/>
    </source>
</evidence>
<proteinExistence type="predicted"/>
<evidence type="ECO:0000313" key="1">
    <source>
        <dbReference type="EMBL" id="MDX8336914.1"/>
    </source>
</evidence>
<protein>
    <submittedName>
        <fullName evidence="1">DUF6290 family protein</fullName>
    </submittedName>
</protein>
<organism evidence="1 2">
    <name type="scientific">Candidatus Cetobacterium colombiensis</name>
    <dbReference type="NCBI Taxonomy" id="3073100"/>
    <lineage>
        <taxon>Bacteria</taxon>
        <taxon>Fusobacteriati</taxon>
        <taxon>Fusobacteriota</taxon>
        <taxon>Fusobacteriia</taxon>
        <taxon>Fusobacteriales</taxon>
        <taxon>Fusobacteriaceae</taxon>
        <taxon>Cetobacterium</taxon>
    </lineage>
</organism>
<reference evidence="2" key="1">
    <citation type="submission" date="2023-07" db="EMBL/GenBank/DDBJ databases">
        <authorList>
            <person name="Colorado M.A."/>
            <person name="Villamil L.M."/>
            <person name="Melo J.F."/>
            <person name="Rodriguez J.A."/>
            <person name="Ruiz R.Y."/>
        </authorList>
    </citation>
    <scope>NUCLEOTIDE SEQUENCE [LARGE SCALE GENOMIC DNA]</scope>
    <source>
        <strain evidence="2">C33</strain>
    </source>
</reference>
<accession>A0ABU4WBK4</accession>
<gene>
    <name evidence="1" type="ORF">RFV38_10465</name>
</gene>